<dbReference type="Proteomes" id="UP000614350">
    <property type="component" value="Unassembled WGS sequence"/>
</dbReference>
<feature type="compositionally biased region" description="Polar residues" evidence="1">
    <location>
        <begin position="1"/>
        <end position="10"/>
    </location>
</feature>
<comment type="caution">
    <text evidence="2">The sequence shown here is derived from an EMBL/GenBank/DDBJ whole genome shotgun (WGS) entry which is preliminary data.</text>
</comment>
<protein>
    <submittedName>
        <fullName evidence="2">Uncharacterized protein</fullName>
    </submittedName>
</protein>
<keyword evidence="3" id="KW-1185">Reference proteome</keyword>
<feature type="region of interest" description="Disordered" evidence="1">
    <location>
        <begin position="1"/>
        <end position="51"/>
    </location>
</feature>
<name>A0A834N3Z2_VESVU</name>
<feature type="compositionally biased region" description="Gly residues" evidence="1">
    <location>
        <begin position="13"/>
        <end position="50"/>
    </location>
</feature>
<accession>A0A834N3Z2</accession>
<dbReference type="EMBL" id="JACSEA010000008">
    <property type="protein sequence ID" value="KAF7394925.1"/>
    <property type="molecule type" value="Genomic_DNA"/>
</dbReference>
<dbReference type="AlphaFoldDB" id="A0A834N3Z2"/>
<gene>
    <name evidence="2" type="ORF">HZH66_008099</name>
</gene>
<evidence type="ECO:0000256" key="1">
    <source>
        <dbReference type="SAM" id="MobiDB-lite"/>
    </source>
</evidence>
<sequence length="84" mass="7928">MKQLESSMSNDRGGVGGGEGRGGEGRGGVRGGKRGGGGEGGGGGGGGEGGLAAQSLETYKALGTIVNLATALENVLLPGEAVEV</sequence>
<evidence type="ECO:0000313" key="3">
    <source>
        <dbReference type="Proteomes" id="UP000614350"/>
    </source>
</evidence>
<evidence type="ECO:0000313" key="2">
    <source>
        <dbReference type="EMBL" id="KAF7394925.1"/>
    </source>
</evidence>
<proteinExistence type="predicted"/>
<organism evidence="2 3">
    <name type="scientific">Vespula vulgaris</name>
    <name type="common">Yellow jacket</name>
    <name type="synonym">Wasp</name>
    <dbReference type="NCBI Taxonomy" id="7454"/>
    <lineage>
        <taxon>Eukaryota</taxon>
        <taxon>Metazoa</taxon>
        <taxon>Ecdysozoa</taxon>
        <taxon>Arthropoda</taxon>
        <taxon>Hexapoda</taxon>
        <taxon>Insecta</taxon>
        <taxon>Pterygota</taxon>
        <taxon>Neoptera</taxon>
        <taxon>Endopterygota</taxon>
        <taxon>Hymenoptera</taxon>
        <taxon>Apocrita</taxon>
        <taxon>Aculeata</taxon>
        <taxon>Vespoidea</taxon>
        <taxon>Vespidae</taxon>
        <taxon>Vespinae</taxon>
        <taxon>Vespula</taxon>
    </lineage>
</organism>
<reference evidence="2" key="1">
    <citation type="journal article" date="2020" name="G3 (Bethesda)">
        <title>High-Quality Assemblies for Three Invasive Social Wasps from the &lt;i&gt;Vespula&lt;/i&gt; Genus.</title>
        <authorList>
            <person name="Harrop T.W.R."/>
            <person name="Guhlin J."/>
            <person name="McLaughlin G.M."/>
            <person name="Permina E."/>
            <person name="Stockwell P."/>
            <person name="Gilligan J."/>
            <person name="Le Lec M.F."/>
            <person name="Gruber M.A.M."/>
            <person name="Quinn O."/>
            <person name="Lovegrove M."/>
            <person name="Duncan E.J."/>
            <person name="Remnant E.J."/>
            <person name="Van Eeckhoven J."/>
            <person name="Graham B."/>
            <person name="Knapp R.A."/>
            <person name="Langford K.W."/>
            <person name="Kronenberg Z."/>
            <person name="Press M.O."/>
            <person name="Eacker S.M."/>
            <person name="Wilson-Rankin E.E."/>
            <person name="Purcell J."/>
            <person name="Lester P.J."/>
            <person name="Dearden P.K."/>
        </authorList>
    </citation>
    <scope>NUCLEOTIDE SEQUENCE</scope>
    <source>
        <strain evidence="2">Marl-1</strain>
    </source>
</reference>